<gene>
    <name evidence="2" type="ORF">TIFTF001_044057</name>
</gene>
<dbReference type="EMBL" id="BTGU01003111">
    <property type="protein sequence ID" value="GMN26939.1"/>
    <property type="molecule type" value="Genomic_DNA"/>
</dbReference>
<proteinExistence type="predicted"/>
<dbReference type="AlphaFoldDB" id="A0AA87YZ75"/>
<comment type="caution">
    <text evidence="2">The sequence shown here is derived from an EMBL/GenBank/DDBJ whole genome shotgun (WGS) entry which is preliminary data.</text>
</comment>
<dbReference type="Proteomes" id="UP001187192">
    <property type="component" value="Unassembled WGS sequence"/>
</dbReference>
<keyword evidence="3" id="KW-1185">Reference proteome</keyword>
<dbReference type="SUPFAM" id="SSF81822">
    <property type="entry name" value="RuBisCo LSMT C-terminal, substrate-binding domain"/>
    <property type="match status" value="1"/>
</dbReference>
<dbReference type="InterPro" id="IPR036464">
    <property type="entry name" value="Rubisco_LSMT_subst-bd_sf"/>
</dbReference>
<sequence length="56" mass="6601">MLSEFPTTSKQDQKTLDSNPEASRTLEAAIKYRLHRKLFIEKVMQALDIYQEIILF</sequence>
<dbReference type="Gene3D" id="3.90.1420.10">
    <property type="entry name" value="Rubisco LSMT, substrate-binding domain"/>
    <property type="match status" value="1"/>
</dbReference>
<evidence type="ECO:0000256" key="1">
    <source>
        <dbReference type="SAM" id="MobiDB-lite"/>
    </source>
</evidence>
<reference evidence="2" key="1">
    <citation type="submission" date="2023-07" db="EMBL/GenBank/DDBJ databases">
        <title>draft genome sequence of fig (Ficus carica).</title>
        <authorList>
            <person name="Takahashi T."/>
            <person name="Nishimura K."/>
        </authorList>
    </citation>
    <scope>NUCLEOTIDE SEQUENCE</scope>
</reference>
<evidence type="ECO:0000313" key="2">
    <source>
        <dbReference type="EMBL" id="GMN26939.1"/>
    </source>
</evidence>
<protein>
    <submittedName>
        <fullName evidence="2">Uncharacterized protein</fullName>
    </submittedName>
</protein>
<name>A0AA87YZ75_FICCA</name>
<organism evidence="2 3">
    <name type="scientific">Ficus carica</name>
    <name type="common">Common fig</name>
    <dbReference type="NCBI Taxonomy" id="3494"/>
    <lineage>
        <taxon>Eukaryota</taxon>
        <taxon>Viridiplantae</taxon>
        <taxon>Streptophyta</taxon>
        <taxon>Embryophyta</taxon>
        <taxon>Tracheophyta</taxon>
        <taxon>Spermatophyta</taxon>
        <taxon>Magnoliopsida</taxon>
        <taxon>eudicotyledons</taxon>
        <taxon>Gunneridae</taxon>
        <taxon>Pentapetalae</taxon>
        <taxon>rosids</taxon>
        <taxon>fabids</taxon>
        <taxon>Rosales</taxon>
        <taxon>Moraceae</taxon>
        <taxon>Ficeae</taxon>
        <taxon>Ficus</taxon>
    </lineage>
</organism>
<evidence type="ECO:0000313" key="3">
    <source>
        <dbReference type="Proteomes" id="UP001187192"/>
    </source>
</evidence>
<feature type="region of interest" description="Disordered" evidence="1">
    <location>
        <begin position="1"/>
        <end position="20"/>
    </location>
</feature>
<accession>A0AA87YZ75</accession>